<accession>A0A0G4HKI0</accession>
<sequence>MSNVCELLKSASGYRNRRTDHDDKFAAFWDWNSKGSTSTAIGNYVIQLVAHPNFQPELKTVLYFRREAAGFVKMDALHDHKRANTFKNYRTSNGVGHPKGYFFDLNLYVMDGVSMHHTSTVSGKQFARDNWHDGPSVATKGPHWN</sequence>
<name>A0A0G4HKI0_9ALVE</name>
<dbReference type="VEuPathDB" id="CryptoDB:Cvel_28431"/>
<evidence type="ECO:0000313" key="1">
    <source>
        <dbReference type="EMBL" id="CEM44577.1"/>
    </source>
</evidence>
<dbReference type="EMBL" id="CDMZ01002959">
    <property type="protein sequence ID" value="CEM44577.1"/>
    <property type="molecule type" value="Genomic_DNA"/>
</dbReference>
<gene>
    <name evidence="1" type="ORF">Cvel_28431</name>
</gene>
<organism evidence="1">
    <name type="scientific">Chromera velia CCMP2878</name>
    <dbReference type="NCBI Taxonomy" id="1169474"/>
    <lineage>
        <taxon>Eukaryota</taxon>
        <taxon>Sar</taxon>
        <taxon>Alveolata</taxon>
        <taxon>Colpodellida</taxon>
        <taxon>Chromeraceae</taxon>
        <taxon>Chromera</taxon>
    </lineage>
</organism>
<protein>
    <submittedName>
        <fullName evidence="1">Uncharacterized protein</fullName>
    </submittedName>
</protein>
<dbReference type="AlphaFoldDB" id="A0A0G4HKI0"/>
<reference evidence="1" key="1">
    <citation type="submission" date="2014-11" db="EMBL/GenBank/DDBJ databases">
        <authorList>
            <person name="Otto D Thomas"/>
            <person name="Naeem Raeece"/>
        </authorList>
    </citation>
    <scope>NUCLEOTIDE SEQUENCE</scope>
</reference>
<proteinExistence type="predicted"/>